<dbReference type="PROSITE" id="PS50110">
    <property type="entry name" value="RESPONSE_REGULATORY"/>
    <property type="match status" value="1"/>
</dbReference>
<evidence type="ECO:0000256" key="1">
    <source>
        <dbReference type="ARBA" id="ARBA00022553"/>
    </source>
</evidence>
<dbReference type="RefSeq" id="WP_205386341.1">
    <property type="nucleotide sequence ID" value="NZ_JAFFZS010000035.1"/>
</dbReference>
<keyword evidence="3" id="KW-0805">Transcription regulation</keyword>
<dbReference type="InterPro" id="IPR039420">
    <property type="entry name" value="WalR-like"/>
</dbReference>
<evidence type="ECO:0000256" key="5">
    <source>
        <dbReference type="ARBA" id="ARBA00023163"/>
    </source>
</evidence>
<feature type="modified residue" description="4-aspartylphosphate" evidence="6">
    <location>
        <position position="52"/>
    </location>
</feature>
<dbReference type="InterPro" id="IPR001789">
    <property type="entry name" value="Sig_transdc_resp-reg_receiver"/>
</dbReference>
<reference evidence="8 9" key="1">
    <citation type="submission" date="2021-02" db="EMBL/GenBank/DDBJ databases">
        <title>Whole genome sequencing of Streptomyces actuosus VRA1.</title>
        <authorList>
            <person name="Sen G."/>
            <person name="Sen A."/>
        </authorList>
    </citation>
    <scope>NUCLEOTIDE SEQUENCE [LARGE SCALE GENOMIC DNA]</scope>
    <source>
        <strain evidence="8 9">VRA1</strain>
    </source>
</reference>
<sequence>MAHVLIADDDADIRDLVAFKLAQGGHRVTAVQDGMAALKTVREQPVDMALLDIRMPRMSGLDVCRELRAAPETATLPVILITARSQEGDVEVGFAAGADDYIIKPFSPRELSSRVTALLNRVER</sequence>
<dbReference type="Gene3D" id="3.40.50.2300">
    <property type="match status" value="1"/>
</dbReference>
<keyword evidence="4" id="KW-0238">DNA-binding</keyword>
<keyword evidence="2" id="KW-0902">Two-component regulatory system</keyword>
<evidence type="ECO:0000313" key="8">
    <source>
        <dbReference type="EMBL" id="MBN0048214.1"/>
    </source>
</evidence>
<evidence type="ECO:0000259" key="7">
    <source>
        <dbReference type="PROSITE" id="PS50110"/>
    </source>
</evidence>
<accession>A0ABS2VYU4</accession>
<dbReference type="SMART" id="SM00448">
    <property type="entry name" value="REC"/>
    <property type="match status" value="1"/>
</dbReference>
<evidence type="ECO:0000256" key="4">
    <source>
        <dbReference type="ARBA" id="ARBA00023125"/>
    </source>
</evidence>
<protein>
    <submittedName>
        <fullName evidence="8">Response regulator</fullName>
    </submittedName>
</protein>
<evidence type="ECO:0000313" key="9">
    <source>
        <dbReference type="Proteomes" id="UP000788262"/>
    </source>
</evidence>
<evidence type="ECO:0000256" key="2">
    <source>
        <dbReference type="ARBA" id="ARBA00023012"/>
    </source>
</evidence>
<keyword evidence="9" id="KW-1185">Reference proteome</keyword>
<dbReference type="Pfam" id="PF00072">
    <property type="entry name" value="Response_reg"/>
    <property type="match status" value="1"/>
</dbReference>
<comment type="caution">
    <text evidence="8">The sequence shown here is derived from an EMBL/GenBank/DDBJ whole genome shotgun (WGS) entry which is preliminary data.</text>
</comment>
<feature type="domain" description="Response regulatory" evidence="7">
    <location>
        <begin position="3"/>
        <end position="119"/>
    </location>
</feature>
<keyword evidence="1 6" id="KW-0597">Phosphoprotein</keyword>
<proteinExistence type="predicted"/>
<dbReference type="InterPro" id="IPR011006">
    <property type="entry name" value="CheY-like_superfamily"/>
</dbReference>
<organism evidence="8 9">
    <name type="scientific">Streptomyces actuosus</name>
    <dbReference type="NCBI Taxonomy" id="1885"/>
    <lineage>
        <taxon>Bacteria</taxon>
        <taxon>Bacillati</taxon>
        <taxon>Actinomycetota</taxon>
        <taxon>Actinomycetes</taxon>
        <taxon>Kitasatosporales</taxon>
        <taxon>Streptomycetaceae</taxon>
        <taxon>Streptomyces</taxon>
    </lineage>
</organism>
<dbReference type="Proteomes" id="UP000788262">
    <property type="component" value="Unassembled WGS sequence"/>
</dbReference>
<keyword evidence="5" id="KW-0804">Transcription</keyword>
<dbReference type="PANTHER" id="PTHR48111:SF1">
    <property type="entry name" value="TWO-COMPONENT RESPONSE REGULATOR ORR33"/>
    <property type="match status" value="1"/>
</dbReference>
<gene>
    <name evidence="8" type="ORF">JS756_29720</name>
</gene>
<dbReference type="PANTHER" id="PTHR48111">
    <property type="entry name" value="REGULATOR OF RPOS"/>
    <property type="match status" value="1"/>
</dbReference>
<dbReference type="SUPFAM" id="SSF52172">
    <property type="entry name" value="CheY-like"/>
    <property type="match status" value="1"/>
</dbReference>
<dbReference type="EMBL" id="JAFFZS010000035">
    <property type="protein sequence ID" value="MBN0048214.1"/>
    <property type="molecule type" value="Genomic_DNA"/>
</dbReference>
<evidence type="ECO:0000256" key="6">
    <source>
        <dbReference type="PROSITE-ProRule" id="PRU00169"/>
    </source>
</evidence>
<name>A0ABS2VYU4_STRAS</name>
<evidence type="ECO:0000256" key="3">
    <source>
        <dbReference type="ARBA" id="ARBA00023015"/>
    </source>
</evidence>